<feature type="non-terminal residue" evidence="1">
    <location>
        <position position="1"/>
    </location>
</feature>
<protein>
    <submittedName>
        <fullName evidence="1">Uncharacterized protein</fullName>
    </submittedName>
</protein>
<evidence type="ECO:0000313" key="1">
    <source>
        <dbReference type="EMBL" id="KAB0359424.1"/>
    </source>
</evidence>
<accession>A0A5N3WD76</accession>
<comment type="caution">
    <text evidence="1">The sequence shown here is derived from an EMBL/GenBank/DDBJ whole genome shotgun (WGS) entry which is preliminary data.</text>
</comment>
<dbReference type="Proteomes" id="UP000326458">
    <property type="component" value="Unassembled WGS sequence"/>
</dbReference>
<evidence type="ECO:0000313" key="2">
    <source>
        <dbReference type="Proteomes" id="UP000326458"/>
    </source>
</evidence>
<dbReference type="AlphaFoldDB" id="A0A5N3WD76"/>
<keyword evidence="2" id="KW-1185">Reference proteome</keyword>
<reference evidence="1 2" key="1">
    <citation type="submission" date="2019-06" db="EMBL/GenBank/DDBJ databases">
        <title>Discovery of a novel chromosome fission-fusion reversal in muntjac.</title>
        <authorList>
            <person name="Mudd A.B."/>
            <person name="Bredeson J.V."/>
            <person name="Baum R."/>
            <person name="Hockemeyer D."/>
            <person name="Rokhsar D.S."/>
        </authorList>
    </citation>
    <scope>NUCLEOTIDE SEQUENCE [LARGE SCALE GENOMIC DNA]</scope>
    <source>
        <strain evidence="1">UTSW_UCB_Mm</strain>
        <tissue evidence="1">Fibroblast cell line</tissue>
    </source>
</reference>
<dbReference type="EMBL" id="VCEA01000001">
    <property type="protein sequence ID" value="KAB0359424.1"/>
    <property type="molecule type" value="Genomic_DNA"/>
</dbReference>
<gene>
    <name evidence="1" type="ORF">FD754_003580</name>
</gene>
<proteinExistence type="predicted"/>
<name>A0A5N3WD76_MUNMU</name>
<organism evidence="1 2">
    <name type="scientific">Muntiacus muntjak</name>
    <name type="common">Barking deer</name>
    <name type="synonym">Indian muntjac</name>
    <dbReference type="NCBI Taxonomy" id="9888"/>
    <lineage>
        <taxon>Eukaryota</taxon>
        <taxon>Metazoa</taxon>
        <taxon>Chordata</taxon>
        <taxon>Craniata</taxon>
        <taxon>Vertebrata</taxon>
        <taxon>Euteleostomi</taxon>
        <taxon>Mammalia</taxon>
        <taxon>Eutheria</taxon>
        <taxon>Laurasiatheria</taxon>
        <taxon>Artiodactyla</taxon>
        <taxon>Ruminantia</taxon>
        <taxon>Pecora</taxon>
        <taxon>Cervidae</taxon>
        <taxon>Muntiacinae</taxon>
        <taxon>Muntiacus</taxon>
    </lineage>
</organism>
<sequence>VTYSKLQLTTFWHYAKVELVPPTPAEIPAEAQNGLVVTEVWMCGFTLARS</sequence>